<dbReference type="PROSITE" id="PS00086">
    <property type="entry name" value="CYTOCHROME_P450"/>
    <property type="match status" value="1"/>
</dbReference>
<comment type="subcellular location">
    <subcellularLocation>
        <location evidence="1">Membrane</location>
    </subcellularLocation>
</comment>
<dbReference type="GO" id="GO:0005506">
    <property type="term" value="F:iron ion binding"/>
    <property type="evidence" value="ECO:0007669"/>
    <property type="project" value="InterPro"/>
</dbReference>
<reference evidence="13" key="2">
    <citation type="journal article" date="2022" name="Hortic Res">
        <title>The genome of Dioscorea zingiberensis sheds light on the biosynthesis, origin and evolution of the medicinally important diosgenin saponins.</title>
        <authorList>
            <person name="Li Y."/>
            <person name="Tan C."/>
            <person name="Li Z."/>
            <person name="Guo J."/>
            <person name="Li S."/>
            <person name="Chen X."/>
            <person name="Wang C."/>
            <person name="Dai X."/>
            <person name="Yang H."/>
            <person name="Song W."/>
            <person name="Hou L."/>
            <person name="Xu J."/>
            <person name="Tong Z."/>
            <person name="Xu A."/>
            <person name="Yuan X."/>
            <person name="Wang W."/>
            <person name="Yang Q."/>
            <person name="Chen L."/>
            <person name="Sun Z."/>
            <person name="Wang K."/>
            <person name="Pan B."/>
            <person name="Chen J."/>
            <person name="Bao Y."/>
            <person name="Liu F."/>
            <person name="Qi X."/>
            <person name="Gang D.R."/>
            <person name="Wen J."/>
            <person name="Li J."/>
        </authorList>
    </citation>
    <scope>NUCLEOTIDE SEQUENCE</scope>
    <source>
        <strain evidence="13">Dzin_1.0</strain>
    </source>
</reference>
<evidence type="ECO:0000256" key="8">
    <source>
        <dbReference type="ARBA" id="ARBA00023004"/>
    </source>
</evidence>
<dbReference type="InterPro" id="IPR017972">
    <property type="entry name" value="Cyt_P450_CS"/>
</dbReference>
<evidence type="ECO:0000313" key="14">
    <source>
        <dbReference type="Proteomes" id="UP001085076"/>
    </source>
</evidence>
<evidence type="ECO:0000256" key="2">
    <source>
        <dbReference type="ARBA" id="ARBA00010617"/>
    </source>
</evidence>
<keyword evidence="8 11" id="KW-0408">Iron</keyword>
<evidence type="ECO:0000256" key="7">
    <source>
        <dbReference type="ARBA" id="ARBA00023002"/>
    </source>
</evidence>
<dbReference type="InterPro" id="IPR050665">
    <property type="entry name" value="Cytochrome_P450_Monooxygen"/>
</dbReference>
<dbReference type="InterPro" id="IPR036396">
    <property type="entry name" value="Cyt_P450_sf"/>
</dbReference>
<evidence type="ECO:0000256" key="10">
    <source>
        <dbReference type="ARBA" id="ARBA00023136"/>
    </source>
</evidence>
<evidence type="ECO:0000256" key="3">
    <source>
        <dbReference type="ARBA" id="ARBA00022617"/>
    </source>
</evidence>
<dbReference type="OrthoDB" id="1470350at2759"/>
<evidence type="ECO:0000313" key="13">
    <source>
        <dbReference type="EMBL" id="KAJ0975441.1"/>
    </source>
</evidence>
<evidence type="ECO:0000256" key="9">
    <source>
        <dbReference type="ARBA" id="ARBA00023033"/>
    </source>
</evidence>
<accession>A0A9D5CL61</accession>
<feature type="binding site" description="axial binding residue" evidence="11">
    <location>
        <position position="282"/>
    </location>
    <ligand>
        <name>heme</name>
        <dbReference type="ChEBI" id="CHEBI:30413"/>
    </ligand>
    <ligandPart>
        <name>Fe</name>
        <dbReference type="ChEBI" id="CHEBI:18248"/>
    </ligandPart>
</feature>
<dbReference type="SUPFAM" id="SSF48264">
    <property type="entry name" value="Cytochrome P450"/>
    <property type="match status" value="1"/>
</dbReference>
<evidence type="ECO:0000256" key="11">
    <source>
        <dbReference type="PIRSR" id="PIRSR602401-1"/>
    </source>
</evidence>
<keyword evidence="7 12" id="KW-0560">Oxidoreductase</keyword>
<dbReference type="GO" id="GO:0016705">
    <property type="term" value="F:oxidoreductase activity, acting on paired donors, with incorporation or reduction of molecular oxygen"/>
    <property type="evidence" value="ECO:0007669"/>
    <property type="project" value="InterPro"/>
</dbReference>
<name>A0A9D5CL61_9LILI</name>
<evidence type="ECO:0000256" key="4">
    <source>
        <dbReference type="ARBA" id="ARBA00022692"/>
    </source>
</evidence>
<gene>
    <name evidence="13" type="ORF">J5N97_017406</name>
</gene>
<keyword evidence="6" id="KW-1133">Transmembrane helix</keyword>
<dbReference type="GO" id="GO:0016020">
    <property type="term" value="C:membrane"/>
    <property type="evidence" value="ECO:0007669"/>
    <property type="project" value="UniProtKB-SubCell"/>
</dbReference>
<comment type="similarity">
    <text evidence="2 12">Belongs to the cytochrome P450 family.</text>
</comment>
<dbReference type="InterPro" id="IPR002401">
    <property type="entry name" value="Cyt_P450_E_grp-I"/>
</dbReference>
<evidence type="ECO:0008006" key="15">
    <source>
        <dbReference type="Google" id="ProtNLM"/>
    </source>
</evidence>
<keyword evidence="4" id="KW-0812">Transmembrane</keyword>
<dbReference type="Pfam" id="PF00067">
    <property type="entry name" value="p450"/>
    <property type="match status" value="1"/>
</dbReference>
<dbReference type="EMBL" id="JAGGNH010000004">
    <property type="protein sequence ID" value="KAJ0975441.1"/>
    <property type="molecule type" value="Genomic_DNA"/>
</dbReference>
<keyword evidence="3 11" id="KW-0349">Heme</keyword>
<dbReference type="PANTHER" id="PTHR24282">
    <property type="entry name" value="CYTOCHROME P450 FAMILY MEMBER"/>
    <property type="match status" value="1"/>
</dbReference>
<dbReference type="PRINTS" id="PR00463">
    <property type="entry name" value="EP450I"/>
</dbReference>
<keyword evidence="14" id="KW-1185">Reference proteome</keyword>
<dbReference type="AlphaFoldDB" id="A0A9D5CL61"/>
<dbReference type="GO" id="GO:0006629">
    <property type="term" value="P:lipid metabolic process"/>
    <property type="evidence" value="ECO:0007669"/>
    <property type="project" value="UniProtKB-ARBA"/>
</dbReference>
<dbReference type="GO" id="GO:0004497">
    <property type="term" value="F:monooxygenase activity"/>
    <property type="evidence" value="ECO:0007669"/>
    <property type="project" value="UniProtKB-KW"/>
</dbReference>
<dbReference type="Proteomes" id="UP001085076">
    <property type="component" value="Miscellaneous, Linkage group lg04"/>
</dbReference>
<dbReference type="InterPro" id="IPR001128">
    <property type="entry name" value="Cyt_P450"/>
</dbReference>
<keyword evidence="9 12" id="KW-0503">Monooxygenase</keyword>
<dbReference type="GO" id="GO:0020037">
    <property type="term" value="F:heme binding"/>
    <property type="evidence" value="ECO:0007669"/>
    <property type="project" value="InterPro"/>
</dbReference>
<evidence type="ECO:0000256" key="1">
    <source>
        <dbReference type="ARBA" id="ARBA00004370"/>
    </source>
</evidence>
<dbReference type="PRINTS" id="PR00385">
    <property type="entry name" value="P450"/>
</dbReference>
<dbReference type="PANTHER" id="PTHR24282:SF36">
    <property type="entry name" value="CYTOCHROME P450 714A1-RELATED"/>
    <property type="match status" value="1"/>
</dbReference>
<evidence type="ECO:0000256" key="6">
    <source>
        <dbReference type="ARBA" id="ARBA00022989"/>
    </source>
</evidence>
<organism evidence="13 14">
    <name type="scientific">Dioscorea zingiberensis</name>
    <dbReference type="NCBI Taxonomy" id="325984"/>
    <lineage>
        <taxon>Eukaryota</taxon>
        <taxon>Viridiplantae</taxon>
        <taxon>Streptophyta</taxon>
        <taxon>Embryophyta</taxon>
        <taxon>Tracheophyta</taxon>
        <taxon>Spermatophyta</taxon>
        <taxon>Magnoliopsida</taxon>
        <taxon>Liliopsida</taxon>
        <taxon>Dioscoreales</taxon>
        <taxon>Dioscoreaceae</taxon>
        <taxon>Dioscorea</taxon>
    </lineage>
</organism>
<evidence type="ECO:0000256" key="5">
    <source>
        <dbReference type="ARBA" id="ARBA00022723"/>
    </source>
</evidence>
<proteinExistence type="inferred from homology"/>
<evidence type="ECO:0000256" key="12">
    <source>
        <dbReference type="RuleBase" id="RU000461"/>
    </source>
</evidence>
<sequence>MVDSASSLSRLWARRIEDGEVDVEVYEDLRNFSADVISRACFGSNYLKGEEIFNKLHALKKALSGPNLFAEVTGFRFSPSKNNKKIWTLEREVNTLILKMVKERKASEEKNLLETILENAKEGFTTQDKADTFIVDNCKNIYFAGHETTAVAASWCLLMLALHPEWQDLVKSEVTEVLGGLSPDMHSLQKMKILTMVIQETLRLYPPGLIINRESLKDMKLGKLQIPKGLRIYIPVPTLHREPDIWGPDALIFNPKRFAHGVTSACTLPQAYIPFGIGARICLGQHFAMLELRIVLSLILSRFSFSMSQSYCHSPVFRLLLEPEFGIYLIVKKDH</sequence>
<protein>
    <recommendedName>
        <fullName evidence="15">Cytochrome P450</fullName>
    </recommendedName>
</protein>
<dbReference type="Gene3D" id="1.10.630.10">
    <property type="entry name" value="Cytochrome P450"/>
    <property type="match status" value="1"/>
</dbReference>
<reference evidence="13" key="1">
    <citation type="submission" date="2021-03" db="EMBL/GenBank/DDBJ databases">
        <authorList>
            <person name="Li Z."/>
            <person name="Yang C."/>
        </authorList>
    </citation>
    <scope>NUCLEOTIDE SEQUENCE</scope>
    <source>
        <strain evidence="13">Dzin_1.0</strain>
        <tissue evidence="13">Leaf</tissue>
    </source>
</reference>
<keyword evidence="5 11" id="KW-0479">Metal-binding</keyword>
<keyword evidence="10" id="KW-0472">Membrane</keyword>
<comment type="cofactor">
    <cofactor evidence="11">
        <name>heme</name>
        <dbReference type="ChEBI" id="CHEBI:30413"/>
    </cofactor>
</comment>
<comment type="caution">
    <text evidence="13">The sequence shown here is derived from an EMBL/GenBank/DDBJ whole genome shotgun (WGS) entry which is preliminary data.</text>
</comment>